<keyword evidence="5 6" id="KW-0472">Membrane</keyword>
<dbReference type="PANTHER" id="PTHR30482">
    <property type="entry name" value="HIGH-AFFINITY BRANCHED-CHAIN AMINO ACID TRANSPORT SYSTEM PERMEASE"/>
    <property type="match status" value="1"/>
</dbReference>
<protein>
    <submittedName>
        <fullName evidence="7">Inner-membrane translocator</fullName>
    </submittedName>
</protein>
<keyword evidence="2" id="KW-1003">Cell membrane</keyword>
<dbReference type="Pfam" id="PF02653">
    <property type="entry name" value="BPD_transp_2"/>
    <property type="match status" value="1"/>
</dbReference>
<evidence type="ECO:0000313" key="8">
    <source>
        <dbReference type="Proteomes" id="UP001460888"/>
    </source>
</evidence>
<keyword evidence="3 6" id="KW-0812">Transmembrane</keyword>
<feature type="transmembrane region" description="Helical" evidence="6">
    <location>
        <begin position="38"/>
        <end position="57"/>
    </location>
</feature>
<dbReference type="RefSeq" id="WP_353111667.1">
    <property type="nucleotide sequence ID" value="NZ_APND01000003.1"/>
</dbReference>
<feature type="transmembrane region" description="Helical" evidence="6">
    <location>
        <begin position="174"/>
        <end position="192"/>
    </location>
</feature>
<evidence type="ECO:0000256" key="3">
    <source>
        <dbReference type="ARBA" id="ARBA00022692"/>
    </source>
</evidence>
<dbReference type="InterPro" id="IPR043428">
    <property type="entry name" value="LivM-like"/>
</dbReference>
<comment type="caution">
    <text evidence="7">The sequence shown here is derived from an EMBL/GenBank/DDBJ whole genome shotgun (WGS) entry which is preliminary data.</text>
</comment>
<evidence type="ECO:0000256" key="4">
    <source>
        <dbReference type="ARBA" id="ARBA00022989"/>
    </source>
</evidence>
<comment type="subcellular location">
    <subcellularLocation>
        <location evidence="1">Cell inner membrane</location>
        <topology evidence="1">Multi-pass membrane protein</topology>
    </subcellularLocation>
</comment>
<feature type="transmembrane region" description="Helical" evidence="6">
    <location>
        <begin position="226"/>
        <end position="248"/>
    </location>
</feature>
<feature type="transmembrane region" description="Helical" evidence="6">
    <location>
        <begin position="12"/>
        <end position="32"/>
    </location>
</feature>
<evidence type="ECO:0000256" key="2">
    <source>
        <dbReference type="ARBA" id="ARBA00022475"/>
    </source>
</evidence>
<keyword evidence="4 6" id="KW-1133">Transmembrane helix</keyword>
<reference evidence="7 8" key="1">
    <citation type="submission" date="2013-03" db="EMBL/GenBank/DDBJ databases">
        <title>Salinisphaera dokdonensis CL-ES53 Genome Sequencing.</title>
        <authorList>
            <person name="Li C."/>
            <person name="Lai Q."/>
            <person name="Shao Z."/>
        </authorList>
    </citation>
    <scope>NUCLEOTIDE SEQUENCE [LARGE SCALE GENOMIC DNA]</scope>
    <source>
        <strain evidence="7 8">CL-ES53</strain>
    </source>
</reference>
<dbReference type="EMBL" id="APND01000003">
    <property type="protein sequence ID" value="MES1929949.1"/>
    <property type="molecule type" value="Genomic_DNA"/>
</dbReference>
<feature type="transmembrane region" description="Helical" evidence="6">
    <location>
        <begin position="339"/>
        <end position="363"/>
    </location>
</feature>
<name>A0ABV2B3E9_9GAMM</name>
<proteinExistence type="predicted"/>
<organism evidence="7 8">
    <name type="scientific">Salinisphaera dokdonensis CL-ES53</name>
    <dbReference type="NCBI Taxonomy" id="1304272"/>
    <lineage>
        <taxon>Bacteria</taxon>
        <taxon>Pseudomonadati</taxon>
        <taxon>Pseudomonadota</taxon>
        <taxon>Gammaproteobacteria</taxon>
        <taxon>Salinisphaerales</taxon>
        <taxon>Salinisphaeraceae</taxon>
        <taxon>Salinisphaera</taxon>
    </lineage>
</organism>
<evidence type="ECO:0000313" key="7">
    <source>
        <dbReference type="EMBL" id="MES1929949.1"/>
    </source>
</evidence>
<sequence>MSTSNLPGGALLRHSAIWIAAIVVIIVMPYVFTSSSSISMMSQMGVFIVFALSYNMLLGEAGMLSFGHAVYFGLGGFLTLHAIRAVNDGAWSFPLELMPLVGGLGGLFFGVVFGTVSTRRAGVTFAMITLGIGAMVEASANMFTNFFGGESGISGNRVTDVTLLPFSYGPQVEVYYLIGAWTVVSALLMFLLTKTPLGRMANAVRDNPERAQFVGYNTTMARFIQFALSGLFAGIAGGLFAILFEIMTAPNVGLIQSGSVLLMTFIGGLGAFFGPIIGAVLVTYMHIALSGFSEGWILYFGLMFVLMVMYVPNGIAGVIVSHGPPLRAGLMHRFAVPYALAFVPALLTLAGLVAMIEMGYHLSLSYDPSRPIELFGMEITATSVVSWVVAVAAFGVGVMALRWAATRISLRWGEVNQAMDAQRAKQ</sequence>
<evidence type="ECO:0000256" key="5">
    <source>
        <dbReference type="ARBA" id="ARBA00023136"/>
    </source>
</evidence>
<evidence type="ECO:0000256" key="1">
    <source>
        <dbReference type="ARBA" id="ARBA00004429"/>
    </source>
</evidence>
<feature type="transmembrane region" description="Helical" evidence="6">
    <location>
        <begin position="123"/>
        <end position="143"/>
    </location>
</feature>
<keyword evidence="8" id="KW-1185">Reference proteome</keyword>
<feature type="transmembrane region" description="Helical" evidence="6">
    <location>
        <begin position="296"/>
        <end position="319"/>
    </location>
</feature>
<dbReference type="InterPro" id="IPR001851">
    <property type="entry name" value="ABC_transp_permease"/>
</dbReference>
<gene>
    <name evidence="7" type="ORF">SADO_11854</name>
</gene>
<dbReference type="PANTHER" id="PTHR30482:SF17">
    <property type="entry name" value="ABC TRANSPORTER ATP-BINDING PROTEIN"/>
    <property type="match status" value="1"/>
</dbReference>
<accession>A0ABV2B3E9</accession>
<evidence type="ECO:0000256" key="6">
    <source>
        <dbReference type="SAM" id="Phobius"/>
    </source>
</evidence>
<dbReference type="CDD" id="cd06581">
    <property type="entry name" value="TM_PBP1_LivM_like"/>
    <property type="match status" value="1"/>
</dbReference>
<feature type="transmembrane region" description="Helical" evidence="6">
    <location>
        <begin position="98"/>
        <end position="116"/>
    </location>
</feature>
<feature type="transmembrane region" description="Helical" evidence="6">
    <location>
        <begin position="384"/>
        <end position="405"/>
    </location>
</feature>
<dbReference type="Proteomes" id="UP001460888">
    <property type="component" value="Unassembled WGS sequence"/>
</dbReference>
<feature type="transmembrane region" description="Helical" evidence="6">
    <location>
        <begin position="260"/>
        <end position="284"/>
    </location>
</feature>